<proteinExistence type="predicted"/>
<name>A0A174YQ43_9FIRM</name>
<protein>
    <submittedName>
        <fullName evidence="1">Uncharacterized protein</fullName>
    </submittedName>
</protein>
<dbReference type="AlphaFoldDB" id="A0A174YQ43"/>
<evidence type="ECO:0000313" key="1">
    <source>
        <dbReference type="EMBL" id="CUQ77244.1"/>
    </source>
</evidence>
<dbReference type="Proteomes" id="UP000095621">
    <property type="component" value="Unassembled WGS sequence"/>
</dbReference>
<gene>
    <name evidence="1" type="ORF">ERS852490_01464</name>
</gene>
<evidence type="ECO:0000313" key="2">
    <source>
        <dbReference type="Proteomes" id="UP000095621"/>
    </source>
</evidence>
<sequence>MIIIQLDKSLETIQSLDINKYNKIYFLTLVESKTRSGTDNYVFRSKRLDYLMFNELESYLNNPEYILVRIEK</sequence>
<accession>A0A174YQ43</accession>
<organism evidence="1 2">
    <name type="scientific">Lachnospira eligens</name>
    <dbReference type="NCBI Taxonomy" id="39485"/>
    <lineage>
        <taxon>Bacteria</taxon>
        <taxon>Bacillati</taxon>
        <taxon>Bacillota</taxon>
        <taxon>Clostridia</taxon>
        <taxon>Lachnospirales</taxon>
        <taxon>Lachnospiraceae</taxon>
        <taxon>Lachnospira</taxon>
    </lineage>
</organism>
<reference evidence="1 2" key="1">
    <citation type="submission" date="2015-09" db="EMBL/GenBank/DDBJ databases">
        <authorList>
            <consortium name="Pathogen Informatics"/>
        </authorList>
    </citation>
    <scope>NUCLEOTIDE SEQUENCE [LARGE SCALE GENOMIC DNA]</scope>
    <source>
        <strain evidence="1 2">2789STDY5834875</strain>
    </source>
</reference>
<dbReference type="EMBL" id="CZBU01000003">
    <property type="protein sequence ID" value="CUQ77244.1"/>
    <property type="molecule type" value="Genomic_DNA"/>
</dbReference>